<dbReference type="AlphaFoldDB" id="A0A1Q4H910"/>
<comment type="subcellular location">
    <subcellularLocation>
        <location evidence="1">Endomembrane system</location>
        <topology evidence="1">Multi-pass membrane protein</topology>
    </subcellularLocation>
</comment>
<dbReference type="OrthoDB" id="7203053at2"/>
<dbReference type="GO" id="GO:0032259">
    <property type="term" value="P:methylation"/>
    <property type="evidence" value="ECO:0007669"/>
    <property type="project" value="UniProtKB-KW"/>
</dbReference>
<organism evidence="6 8">
    <name type="scientific">Mycolicibacterium diernhoferi</name>
    <dbReference type="NCBI Taxonomy" id="1801"/>
    <lineage>
        <taxon>Bacteria</taxon>
        <taxon>Bacillati</taxon>
        <taxon>Actinomycetota</taxon>
        <taxon>Actinomycetes</taxon>
        <taxon>Mycobacteriales</taxon>
        <taxon>Mycobacteriaceae</taxon>
        <taxon>Mycolicibacterium</taxon>
    </lineage>
</organism>
<dbReference type="InterPro" id="IPR007318">
    <property type="entry name" value="Phopholipid_MeTrfase"/>
</dbReference>
<feature type="transmembrane region" description="Helical" evidence="5">
    <location>
        <begin position="75"/>
        <end position="96"/>
    </location>
</feature>
<keyword evidence="7" id="KW-0489">Methyltransferase</keyword>
<dbReference type="Proteomes" id="UP000220340">
    <property type="component" value="Unassembled WGS sequence"/>
</dbReference>
<feature type="transmembrane region" description="Helical" evidence="5">
    <location>
        <begin position="32"/>
        <end position="54"/>
    </location>
</feature>
<feature type="transmembrane region" description="Helical" evidence="5">
    <location>
        <begin position="175"/>
        <end position="195"/>
    </location>
</feature>
<dbReference type="GO" id="GO:0012505">
    <property type="term" value="C:endomembrane system"/>
    <property type="evidence" value="ECO:0007669"/>
    <property type="project" value="UniProtKB-SubCell"/>
</dbReference>
<reference evidence="6 8" key="1">
    <citation type="submission" date="2016-09" db="EMBL/GenBank/DDBJ databases">
        <title>genome sequences of unsequenced Mycobacteria.</title>
        <authorList>
            <person name="Greninger A.L."/>
            <person name="Jerome K.R."/>
            <person name="Mcnair B."/>
            <person name="Wallis C."/>
            <person name="Fang F."/>
        </authorList>
    </citation>
    <scope>NUCLEOTIDE SEQUENCE [LARGE SCALE GENOMIC DNA]</scope>
    <source>
        <strain evidence="6 8">BM1</strain>
    </source>
</reference>
<keyword evidence="4 5" id="KW-0472">Membrane</keyword>
<protein>
    <submittedName>
        <fullName evidence="7">Isoprenylcysteine carboxylmethyltransferase family protein</fullName>
    </submittedName>
</protein>
<dbReference type="InterPro" id="IPR052527">
    <property type="entry name" value="Metal_cation-efflux_comp"/>
</dbReference>
<dbReference type="RefSeq" id="WP_073858388.1">
    <property type="nucleotide sequence ID" value="NZ_BAAATC010000001.1"/>
</dbReference>
<gene>
    <name evidence="6" type="ORF">BV510_30360</name>
    <name evidence="7" type="ORF">CRI78_12180</name>
</gene>
<evidence type="ECO:0000256" key="1">
    <source>
        <dbReference type="ARBA" id="ARBA00004127"/>
    </source>
</evidence>
<dbReference type="STRING" id="1801.BRW64_21000"/>
<keyword evidence="2 5" id="KW-0812">Transmembrane</keyword>
<keyword evidence="9" id="KW-1185">Reference proteome</keyword>
<evidence type="ECO:0000313" key="8">
    <source>
        <dbReference type="Proteomes" id="UP000191039"/>
    </source>
</evidence>
<dbReference type="Pfam" id="PF04191">
    <property type="entry name" value="PEMT"/>
    <property type="match status" value="1"/>
</dbReference>
<dbReference type="PANTHER" id="PTHR43847:SF1">
    <property type="entry name" value="BLL3993 PROTEIN"/>
    <property type="match status" value="1"/>
</dbReference>
<evidence type="ECO:0000313" key="9">
    <source>
        <dbReference type="Proteomes" id="UP000220340"/>
    </source>
</evidence>
<sequence>MKLAVQFIASTLVGLAFFAAVLFVPAGTLDYWQGWAFLLVFMVTTLAPSAYLAVTDPATLARRMRAGPTAETRPAQRIAAAGFTVAVTVCLIVSVLDHRFGWSSVPTAGAITGLVLVAVGLSVAQWVIFQNRYAAANITVDAEQTLVSTGLYAVVRHPMYTAVTVMMVGTPPALGSLWGLLVLVPMLAVLVVRILDEEAMLTEQLPGYREYCGQVRYRLLPHVW</sequence>
<keyword evidence="3 5" id="KW-1133">Transmembrane helix</keyword>
<dbReference type="Gene3D" id="1.20.120.1630">
    <property type="match status" value="1"/>
</dbReference>
<name>A0A1Q4H910_9MYCO</name>
<evidence type="ECO:0000313" key="6">
    <source>
        <dbReference type="EMBL" id="OPE44778.1"/>
    </source>
</evidence>
<reference evidence="7 9" key="2">
    <citation type="submission" date="2017-10" db="EMBL/GenBank/DDBJ databases">
        <title>The new phylogeny of genus Mycobacterium.</title>
        <authorList>
            <person name="Tortoli E."/>
            <person name="Trovato A."/>
            <person name="Cirillo D.M."/>
        </authorList>
    </citation>
    <scope>NUCLEOTIDE SEQUENCE [LARGE SCALE GENOMIC DNA]</scope>
    <source>
        <strain evidence="7 9">IP141170001</strain>
    </source>
</reference>
<evidence type="ECO:0000256" key="2">
    <source>
        <dbReference type="ARBA" id="ARBA00022692"/>
    </source>
</evidence>
<feature type="transmembrane region" description="Helical" evidence="5">
    <location>
        <begin position="108"/>
        <end position="129"/>
    </location>
</feature>
<evidence type="ECO:0000256" key="3">
    <source>
        <dbReference type="ARBA" id="ARBA00022989"/>
    </source>
</evidence>
<dbReference type="EMBL" id="MIJD01000643">
    <property type="protein sequence ID" value="OPE44778.1"/>
    <property type="molecule type" value="Genomic_DNA"/>
</dbReference>
<dbReference type="PANTHER" id="PTHR43847">
    <property type="entry name" value="BLL3993 PROTEIN"/>
    <property type="match status" value="1"/>
</dbReference>
<proteinExistence type="predicted"/>
<evidence type="ECO:0000313" key="7">
    <source>
        <dbReference type="EMBL" id="PEG54352.1"/>
    </source>
</evidence>
<accession>A0A1Q4H910</accession>
<dbReference type="EMBL" id="PDCR01000013">
    <property type="protein sequence ID" value="PEG54352.1"/>
    <property type="molecule type" value="Genomic_DNA"/>
</dbReference>
<evidence type="ECO:0000256" key="4">
    <source>
        <dbReference type="ARBA" id="ARBA00023136"/>
    </source>
</evidence>
<comment type="caution">
    <text evidence="6">The sequence shown here is derived from an EMBL/GenBank/DDBJ whole genome shotgun (WGS) entry which is preliminary data.</text>
</comment>
<keyword evidence="7" id="KW-0808">Transferase</keyword>
<feature type="transmembrane region" description="Helical" evidence="5">
    <location>
        <begin position="7"/>
        <end position="26"/>
    </location>
</feature>
<evidence type="ECO:0000256" key="5">
    <source>
        <dbReference type="SAM" id="Phobius"/>
    </source>
</evidence>
<dbReference type="Proteomes" id="UP000191039">
    <property type="component" value="Unassembled WGS sequence"/>
</dbReference>
<dbReference type="GO" id="GO:0008168">
    <property type="term" value="F:methyltransferase activity"/>
    <property type="evidence" value="ECO:0007669"/>
    <property type="project" value="UniProtKB-KW"/>
</dbReference>